<reference evidence="3 4" key="1">
    <citation type="submission" date="2020-02" db="EMBL/GenBank/DDBJ databases">
        <title>Genome sequencing for Kineobactrum sp. M2.</title>
        <authorList>
            <person name="Park S.-J."/>
        </authorList>
    </citation>
    <scope>NUCLEOTIDE SEQUENCE [LARGE SCALE GENOMIC DNA]</scope>
    <source>
        <strain evidence="3 4">M2</strain>
    </source>
</reference>
<dbReference type="RefSeq" id="WP_163495706.1">
    <property type="nucleotide sequence ID" value="NZ_CP048711.1"/>
</dbReference>
<dbReference type="PANTHER" id="PTHR11091:SF0">
    <property type="entry name" value="MALATE DEHYDROGENASE"/>
    <property type="match status" value="1"/>
</dbReference>
<protein>
    <submittedName>
        <fullName evidence="3">Ldh family oxidoreductase</fullName>
    </submittedName>
</protein>
<name>A0A6C0U2G3_9GAMM</name>
<dbReference type="PANTHER" id="PTHR11091">
    <property type="entry name" value="OXIDOREDUCTASE-RELATED"/>
    <property type="match status" value="1"/>
</dbReference>
<dbReference type="Gene3D" id="1.10.1530.10">
    <property type="match status" value="1"/>
</dbReference>
<organism evidence="3 4">
    <name type="scientific">Kineobactrum salinum</name>
    <dbReference type="NCBI Taxonomy" id="2708301"/>
    <lineage>
        <taxon>Bacteria</taxon>
        <taxon>Pseudomonadati</taxon>
        <taxon>Pseudomonadota</taxon>
        <taxon>Gammaproteobacteria</taxon>
        <taxon>Cellvibrionales</taxon>
        <taxon>Halieaceae</taxon>
        <taxon>Kineobactrum</taxon>
    </lineage>
</organism>
<dbReference type="Pfam" id="PF02615">
    <property type="entry name" value="Ldh_2"/>
    <property type="match status" value="1"/>
</dbReference>
<keyword evidence="4" id="KW-1185">Reference proteome</keyword>
<keyword evidence="2" id="KW-0560">Oxidoreductase</keyword>
<dbReference type="Proteomes" id="UP000477680">
    <property type="component" value="Chromosome"/>
</dbReference>
<dbReference type="SUPFAM" id="SSF89733">
    <property type="entry name" value="L-sulfolactate dehydrogenase-like"/>
    <property type="match status" value="1"/>
</dbReference>
<evidence type="ECO:0000313" key="4">
    <source>
        <dbReference type="Proteomes" id="UP000477680"/>
    </source>
</evidence>
<sequence length="354" mass="37538">MSARYDHVELHEFATRLFQAAGLAPERAAVLAEVFLEADLMGFTTHGMNRVASNLQWLLDGDSRGEGEPAVLADRGAVFNWDANFLPGPWVVSQALETALARVPEHGVVTATLRRSQHIACLAAYCPRVIEAGYMVLMTCSTPSERTVSAFGGSEALFSANPLAMAAPGEDYPLLFDISMSITAGGYVARARREGERLPEPCLKDAAGNITDDPAALEGPPPGSIMPLGGAGHGYKGAALSIATEVLSMALGGYGRDDEQSSGDGEANSVFLQVIDPAAFGSLEAFKRQLQALQALVTGSAVPEGAPPVRFPGQRAWQLRSEQLRHGVALYPTIMQDIAPWARQLGVTVPAELP</sequence>
<dbReference type="GO" id="GO:0016491">
    <property type="term" value="F:oxidoreductase activity"/>
    <property type="evidence" value="ECO:0007669"/>
    <property type="project" value="UniProtKB-KW"/>
</dbReference>
<dbReference type="AlphaFoldDB" id="A0A6C0U2G3"/>
<proteinExistence type="inferred from homology"/>
<evidence type="ECO:0000313" key="3">
    <source>
        <dbReference type="EMBL" id="QIB66271.1"/>
    </source>
</evidence>
<evidence type="ECO:0000256" key="1">
    <source>
        <dbReference type="ARBA" id="ARBA00006056"/>
    </source>
</evidence>
<dbReference type="InterPro" id="IPR003767">
    <property type="entry name" value="Malate/L-lactate_DH-like"/>
</dbReference>
<evidence type="ECO:0000256" key="2">
    <source>
        <dbReference type="ARBA" id="ARBA00023002"/>
    </source>
</evidence>
<dbReference type="InterPro" id="IPR036111">
    <property type="entry name" value="Mal/L-sulfo/L-lacto_DH-like_sf"/>
</dbReference>
<dbReference type="InterPro" id="IPR043144">
    <property type="entry name" value="Mal/L-sulf/L-lact_DH-like_ah"/>
</dbReference>
<gene>
    <name evidence="3" type="ORF">G3T16_13510</name>
</gene>
<dbReference type="EMBL" id="CP048711">
    <property type="protein sequence ID" value="QIB66271.1"/>
    <property type="molecule type" value="Genomic_DNA"/>
</dbReference>
<dbReference type="InterPro" id="IPR043143">
    <property type="entry name" value="Mal/L-sulf/L-lact_DH-like_NADP"/>
</dbReference>
<comment type="similarity">
    <text evidence="1">Belongs to the LDH2/MDH2 oxidoreductase family.</text>
</comment>
<dbReference type="Gene3D" id="3.30.1370.60">
    <property type="entry name" value="Hypothetical oxidoreductase yiak, domain 2"/>
    <property type="match status" value="1"/>
</dbReference>
<dbReference type="KEGG" id="kim:G3T16_13510"/>
<accession>A0A6C0U2G3</accession>